<name>A0A4S4MZG7_9APHY</name>
<keyword evidence="5 9" id="KW-0479">Metal-binding</keyword>
<evidence type="ECO:0000256" key="8">
    <source>
        <dbReference type="ARBA" id="ARBA00023033"/>
    </source>
</evidence>
<evidence type="ECO:0000256" key="10">
    <source>
        <dbReference type="RuleBase" id="RU000461"/>
    </source>
</evidence>
<dbReference type="OrthoDB" id="1470350at2759"/>
<dbReference type="PANTHER" id="PTHR24305">
    <property type="entry name" value="CYTOCHROME P450"/>
    <property type="match status" value="1"/>
</dbReference>
<protein>
    <recommendedName>
        <fullName evidence="13">Cytochrome P450</fullName>
    </recommendedName>
</protein>
<feature type="binding site" description="axial binding residue" evidence="9">
    <location>
        <position position="185"/>
    </location>
    <ligand>
        <name>heme</name>
        <dbReference type="ChEBI" id="CHEBI:30413"/>
    </ligand>
    <ligandPart>
        <name>Fe</name>
        <dbReference type="ChEBI" id="CHEBI:18248"/>
    </ligandPart>
</feature>
<dbReference type="InterPro" id="IPR002401">
    <property type="entry name" value="Cyt_P450_E_grp-I"/>
</dbReference>
<dbReference type="Gene3D" id="1.10.630.10">
    <property type="entry name" value="Cytochrome P450"/>
    <property type="match status" value="1"/>
</dbReference>
<comment type="similarity">
    <text evidence="3 10">Belongs to the cytochrome P450 family.</text>
</comment>
<evidence type="ECO:0000313" key="12">
    <source>
        <dbReference type="Proteomes" id="UP000308730"/>
    </source>
</evidence>
<keyword evidence="8 10" id="KW-0503">Monooxygenase</keyword>
<evidence type="ECO:0000256" key="6">
    <source>
        <dbReference type="ARBA" id="ARBA00023002"/>
    </source>
</evidence>
<dbReference type="PROSITE" id="PS00086">
    <property type="entry name" value="CYTOCHROME_P450"/>
    <property type="match status" value="1"/>
</dbReference>
<dbReference type="PANTHER" id="PTHR24305:SF166">
    <property type="entry name" value="CYTOCHROME P450 12A4, MITOCHONDRIAL-RELATED"/>
    <property type="match status" value="1"/>
</dbReference>
<keyword evidence="6 10" id="KW-0560">Oxidoreductase</keyword>
<evidence type="ECO:0000313" key="11">
    <source>
        <dbReference type="EMBL" id="THH31934.1"/>
    </source>
</evidence>
<dbReference type="GO" id="GO:0016705">
    <property type="term" value="F:oxidoreductase activity, acting on paired donors, with incorporation or reduction of molecular oxygen"/>
    <property type="evidence" value="ECO:0007669"/>
    <property type="project" value="InterPro"/>
</dbReference>
<evidence type="ECO:0000256" key="9">
    <source>
        <dbReference type="PIRSR" id="PIRSR602401-1"/>
    </source>
</evidence>
<proteinExistence type="inferred from homology"/>
<dbReference type="GO" id="GO:0005506">
    <property type="term" value="F:iron ion binding"/>
    <property type="evidence" value="ECO:0007669"/>
    <property type="project" value="InterPro"/>
</dbReference>
<evidence type="ECO:0000256" key="2">
    <source>
        <dbReference type="ARBA" id="ARBA00005179"/>
    </source>
</evidence>
<comment type="caution">
    <text evidence="11">The sequence shown here is derived from an EMBL/GenBank/DDBJ whole genome shotgun (WGS) entry which is preliminary data.</text>
</comment>
<keyword evidence="12" id="KW-1185">Reference proteome</keyword>
<dbReference type="SUPFAM" id="SSF48264">
    <property type="entry name" value="Cytochrome P450"/>
    <property type="match status" value="1"/>
</dbReference>
<dbReference type="Proteomes" id="UP000308730">
    <property type="component" value="Unassembled WGS sequence"/>
</dbReference>
<dbReference type="InterPro" id="IPR017972">
    <property type="entry name" value="Cyt_P450_CS"/>
</dbReference>
<evidence type="ECO:0000256" key="3">
    <source>
        <dbReference type="ARBA" id="ARBA00010617"/>
    </source>
</evidence>
<dbReference type="GO" id="GO:0004497">
    <property type="term" value="F:monooxygenase activity"/>
    <property type="evidence" value="ECO:0007669"/>
    <property type="project" value="UniProtKB-KW"/>
</dbReference>
<evidence type="ECO:0000256" key="1">
    <source>
        <dbReference type="ARBA" id="ARBA00001971"/>
    </source>
</evidence>
<dbReference type="GO" id="GO:0020037">
    <property type="term" value="F:heme binding"/>
    <property type="evidence" value="ECO:0007669"/>
    <property type="project" value="InterPro"/>
</dbReference>
<dbReference type="InterPro" id="IPR001128">
    <property type="entry name" value="Cyt_P450"/>
</dbReference>
<dbReference type="EMBL" id="SGPM01000033">
    <property type="protein sequence ID" value="THH31934.1"/>
    <property type="molecule type" value="Genomic_DNA"/>
</dbReference>
<keyword evidence="4 9" id="KW-0349">Heme</keyword>
<dbReference type="PRINTS" id="PR00385">
    <property type="entry name" value="P450"/>
</dbReference>
<comment type="cofactor">
    <cofactor evidence="1 9">
        <name>heme</name>
        <dbReference type="ChEBI" id="CHEBI:30413"/>
    </cofactor>
</comment>
<dbReference type="AlphaFoldDB" id="A0A4S4MZG7"/>
<keyword evidence="7 9" id="KW-0408">Iron</keyword>
<evidence type="ECO:0000256" key="4">
    <source>
        <dbReference type="ARBA" id="ARBA00022617"/>
    </source>
</evidence>
<dbReference type="PRINTS" id="PR00463">
    <property type="entry name" value="EP450I"/>
</dbReference>
<organism evidence="11 12">
    <name type="scientific">Antrodiella citrinella</name>
    <dbReference type="NCBI Taxonomy" id="2447956"/>
    <lineage>
        <taxon>Eukaryota</taxon>
        <taxon>Fungi</taxon>
        <taxon>Dikarya</taxon>
        <taxon>Basidiomycota</taxon>
        <taxon>Agaricomycotina</taxon>
        <taxon>Agaricomycetes</taxon>
        <taxon>Polyporales</taxon>
        <taxon>Steccherinaceae</taxon>
        <taxon>Antrodiella</taxon>
    </lineage>
</organism>
<evidence type="ECO:0008006" key="13">
    <source>
        <dbReference type="Google" id="ProtNLM"/>
    </source>
</evidence>
<comment type="pathway">
    <text evidence="2">Secondary metabolite biosynthesis.</text>
</comment>
<evidence type="ECO:0000256" key="7">
    <source>
        <dbReference type="ARBA" id="ARBA00023004"/>
    </source>
</evidence>
<reference evidence="11 12" key="1">
    <citation type="submission" date="2019-02" db="EMBL/GenBank/DDBJ databases">
        <title>Genome sequencing of the rare red list fungi Antrodiella citrinella (Flaviporus citrinellus).</title>
        <authorList>
            <person name="Buettner E."/>
            <person name="Kellner H."/>
        </authorList>
    </citation>
    <scope>NUCLEOTIDE SEQUENCE [LARGE SCALE GENOMIC DNA]</scope>
    <source>
        <strain evidence="11 12">DSM 108506</strain>
    </source>
</reference>
<sequence>MVASAENRLTDDQLVAQVNTMIIAATDTTSNVLSRTLHVLSERLDVQDKIRQEISDARANLGEDELTYDMLMELPWLDAICRETLRLYTPAIELDRVVTRDTVLPLSRHVLDNKGNFIHKIPLAKGTNVTFSIYGYNRSKDVWGPDATEWKPERWFSPLPESAKMMPNGTVYSNIMTFSAGKRACIGFKSAKFEMKLIFFYLVEASKFLPTDDDIFWNASYVVYPSTLENKRGR</sequence>
<dbReference type="InterPro" id="IPR036396">
    <property type="entry name" value="Cyt_P450_sf"/>
</dbReference>
<evidence type="ECO:0000256" key="5">
    <source>
        <dbReference type="ARBA" id="ARBA00022723"/>
    </source>
</evidence>
<accession>A0A4S4MZG7</accession>
<dbReference type="InterPro" id="IPR050121">
    <property type="entry name" value="Cytochrome_P450_monoxygenase"/>
</dbReference>
<gene>
    <name evidence="11" type="ORF">EUX98_g2240</name>
</gene>
<dbReference type="Pfam" id="PF00067">
    <property type="entry name" value="p450"/>
    <property type="match status" value="1"/>
</dbReference>